<evidence type="ECO:0000313" key="9">
    <source>
        <dbReference type="EMBL" id="MDK7186802.1"/>
    </source>
</evidence>
<comment type="similarity">
    <text evidence="7">Belongs to the binding-protein-dependent transport system permease family.</text>
</comment>
<dbReference type="AlphaFoldDB" id="A0AAJ1Q355"/>
<dbReference type="InterPro" id="IPR000515">
    <property type="entry name" value="MetI-like"/>
</dbReference>
<dbReference type="PANTHER" id="PTHR32243:SF18">
    <property type="entry name" value="INNER MEMBRANE ABC TRANSPORTER PERMEASE PROTEIN YCJP"/>
    <property type="match status" value="1"/>
</dbReference>
<evidence type="ECO:0000256" key="2">
    <source>
        <dbReference type="ARBA" id="ARBA00022448"/>
    </source>
</evidence>
<evidence type="ECO:0000259" key="8">
    <source>
        <dbReference type="PROSITE" id="PS50928"/>
    </source>
</evidence>
<name>A0AAJ1Q355_9LACT</name>
<feature type="transmembrane region" description="Helical" evidence="7">
    <location>
        <begin position="12"/>
        <end position="32"/>
    </location>
</feature>
<feature type="transmembrane region" description="Helical" evidence="7">
    <location>
        <begin position="181"/>
        <end position="206"/>
    </location>
</feature>
<evidence type="ECO:0000256" key="6">
    <source>
        <dbReference type="ARBA" id="ARBA00023136"/>
    </source>
</evidence>
<dbReference type="Pfam" id="PF00528">
    <property type="entry name" value="BPD_transp_1"/>
    <property type="match status" value="1"/>
</dbReference>
<dbReference type="PROSITE" id="PS50928">
    <property type="entry name" value="ABC_TM1"/>
    <property type="match status" value="1"/>
</dbReference>
<keyword evidence="2 7" id="KW-0813">Transport</keyword>
<gene>
    <name evidence="9" type="ORF">QP433_02285</name>
</gene>
<dbReference type="GO" id="GO:0055085">
    <property type="term" value="P:transmembrane transport"/>
    <property type="evidence" value="ECO:0007669"/>
    <property type="project" value="InterPro"/>
</dbReference>
<evidence type="ECO:0000256" key="3">
    <source>
        <dbReference type="ARBA" id="ARBA00022475"/>
    </source>
</evidence>
<evidence type="ECO:0000313" key="10">
    <source>
        <dbReference type="Proteomes" id="UP001229251"/>
    </source>
</evidence>
<proteinExistence type="inferred from homology"/>
<feature type="transmembrane region" description="Helical" evidence="7">
    <location>
        <begin position="69"/>
        <end position="92"/>
    </location>
</feature>
<dbReference type="InterPro" id="IPR035906">
    <property type="entry name" value="MetI-like_sf"/>
</dbReference>
<evidence type="ECO:0000256" key="4">
    <source>
        <dbReference type="ARBA" id="ARBA00022692"/>
    </source>
</evidence>
<dbReference type="RefSeq" id="WP_006907336.1">
    <property type="nucleotide sequence ID" value="NZ_CAUPDI010000004.1"/>
</dbReference>
<keyword evidence="4 7" id="KW-0812">Transmembrane</keyword>
<dbReference type="InterPro" id="IPR050901">
    <property type="entry name" value="BP-dep_ABC_trans_perm"/>
</dbReference>
<keyword evidence="5 7" id="KW-1133">Transmembrane helix</keyword>
<feature type="domain" description="ABC transmembrane type-1" evidence="8">
    <location>
        <begin position="69"/>
        <end position="260"/>
    </location>
</feature>
<comment type="subcellular location">
    <subcellularLocation>
        <location evidence="1 7">Cell membrane</location>
        <topology evidence="1 7">Multi-pass membrane protein</topology>
    </subcellularLocation>
</comment>
<dbReference type="PANTHER" id="PTHR32243">
    <property type="entry name" value="MALTOSE TRANSPORT SYSTEM PERMEASE-RELATED"/>
    <property type="match status" value="1"/>
</dbReference>
<accession>A0AAJ1Q355</accession>
<sequence length="274" mass="30972">MKKSRKWVKTLLIFSFVILLNVPILIMLNTSLQTYEQTLQWPPQFFRMPLQWGNFIEVLNGDFSVIKPLLNSIIVSVSTMLICTLVALFAAYALSNFDFKGRKWLLYTILVMQMLSPVLLANPLYAIFNRLGLLDSLFALIIANTASSLPMSIWMMYTYLAQVPSYLEEAARLDGANRFESLIKIILPTAMPGVITVGIFAFIAAWGDVVFARMAIFTKELRPISMALMDFESLYKTSWELQMAASTLSVLPIFILFLYVQKYLGRSLATAGGK</sequence>
<keyword evidence="3" id="KW-1003">Cell membrane</keyword>
<evidence type="ECO:0000256" key="5">
    <source>
        <dbReference type="ARBA" id="ARBA00022989"/>
    </source>
</evidence>
<protein>
    <submittedName>
        <fullName evidence="9">Carbohydrate ABC transporter permease</fullName>
    </submittedName>
</protein>
<dbReference type="GO" id="GO:0005886">
    <property type="term" value="C:plasma membrane"/>
    <property type="evidence" value="ECO:0007669"/>
    <property type="project" value="UniProtKB-SubCell"/>
</dbReference>
<reference evidence="9" key="1">
    <citation type="submission" date="2023-05" db="EMBL/GenBank/DDBJ databases">
        <title>Cataloging the Phylogenetic Diversity of Human Bladder Bacteria.</title>
        <authorList>
            <person name="Du J."/>
        </authorList>
    </citation>
    <scope>NUCLEOTIDE SEQUENCE</scope>
    <source>
        <strain evidence="9">UMB1231</strain>
    </source>
</reference>
<evidence type="ECO:0000256" key="7">
    <source>
        <dbReference type="RuleBase" id="RU363032"/>
    </source>
</evidence>
<feature type="transmembrane region" description="Helical" evidence="7">
    <location>
        <begin position="137"/>
        <end position="160"/>
    </location>
</feature>
<organism evidence="9 10">
    <name type="scientific">Facklamia hominis</name>
    <dbReference type="NCBI Taxonomy" id="178214"/>
    <lineage>
        <taxon>Bacteria</taxon>
        <taxon>Bacillati</taxon>
        <taxon>Bacillota</taxon>
        <taxon>Bacilli</taxon>
        <taxon>Lactobacillales</taxon>
        <taxon>Aerococcaceae</taxon>
        <taxon>Facklamia</taxon>
    </lineage>
</organism>
<dbReference type="Proteomes" id="UP001229251">
    <property type="component" value="Unassembled WGS sequence"/>
</dbReference>
<feature type="transmembrane region" description="Helical" evidence="7">
    <location>
        <begin position="104"/>
        <end position="125"/>
    </location>
</feature>
<dbReference type="Gene3D" id="1.10.3720.10">
    <property type="entry name" value="MetI-like"/>
    <property type="match status" value="1"/>
</dbReference>
<dbReference type="EMBL" id="JASOOE010000003">
    <property type="protein sequence ID" value="MDK7186802.1"/>
    <property type="molecule type" value="Genomic_DNA"/>
</dbReference>
<keyword evidence="6 7" id="KW-0472">Membrane</keyword>
<evidence type="ECO:0000256" key="1">
    <source>
        <dbReference type="ARBA" id="ARBA00004651"/>
    </source>
</evidence>
<feature type="transmembrane region" description="Helical" evidence="7">
    <location>
        <begin position="241"/>
        <end position="260"/>
    </location>
</feature>
<comment type="caution">
    <text evidence="9">The sequence shown here is derived from an EMBL/GenBank/DDBJ whole genome shotgun (WGS) entry which is preliminary data.</text>
</comment>
<dbReference type="SUPFAM" id="SSF161098">
    <property type="entry name" value="MetI-like"/>
    <property type="match status" value="1"/>
</dbReference>
<dbReference type="CDD" id="cd06261">
    <property type="entry name" value="TM_PBP2"/>
    <property type="match status" value="1"/>
</dbReference>